<reference evidence="2 3" key="1">
    <citation type="journal article" date="2018" name="Evol. Lett.">
        <title>Horizontal gene cluster transfer increased hallucinogenic mushroom diversity.</title>
        <authorList>
            <person name="Reynolds H.T."/>
            <person name="Vijayakumar V."/>
            <person name="Gluck-Thaler E."/>
            <person name="Korotkin H.B."/>
            <person name="Matheny P.B."/>
            <person name="Slot J.C."/>
        </authorList>
    </citation>
    <scope>NUCLEOTIDE SEQUENCE [LARGE SCALE GENOMIC DNA]</scope>
    <source>
        <strain evidence="2 3">2629</strain>
    </source>
</reference>
<dbReference type="EMBL" id="NHTK01000155">
    <property type="protein sequence ID" value="PPR08115.1"/>
    <property type="molecule type" value="Genomic_DNA"/>
</dbReference>
<proteinExistence type="predicted"/>
<feature type="region of interest" description="Disordered" evidence="1">
    <location>
        <begin position="56"/>
        <end position="99"/>
    </location>
</feature>
<evidence type="ECO:0000313" key="3">
    <source>
        <dbReference type="Proteomes" id="UP000284842"/>
    </source>
</evidence>
<feature type="compositionally biased region" description="Basic and acidic residues" evidence="1">
    <location>
        <begin position="60"/>
        <end position="99"/>
    </location>
</feature>
<accession>A0A409YYK9</accession>
<comment type="caution">
    <text evidence="2">The sequence shown here is derived from an EMBL/GenBank/DDBJ whole genome shotgun (WGS) entry which is preliminary data.</text>
</comment>
<sequence length="99" mass="11747">MPVLTTDPNTEVEPDYTAPEIVAVLQARLQPDETIDQVTEQLRSSWATAHQLRIQQWNKQEAERGRNEEEQRREAEAERRRQDEEARAKEEEEKEAYNR</sequence>
<protein>
    <submittedName>
        <fullName evidence="2">Uncharacterized protein</fullName>
    </submittedName>
</protein>
<name>A0A409YYK9_9AGAR</name>
<dbReference type="InParanoid" id="A0A409YYK9"/>
<evidence type="ECO:0000313" key="2">
    <source>
        <dbReference type="EMBL" id="PPR08115.1"/>
    </source>
</evidence>
<gene>
    <name evidence="2" type="ORF">CVT24_010576</name>
</gene>
<dbReference type="AlphaFoldDB" id="A0A409YYK9"/>
<dbReference type="Proteomes" id="UP000284842">
    <property type="component" value="Unassembled WGS sequence"/>
</dbReference>
<organism evidence="2 3">
    <name type="scientific">Panaeolus cyanescens</name>
    <dbReference type="NCBI Taxonomy" id="181874"/>
    <lineage>
        <taxon>Eukaryota</taxon>
        <taxon>Fungi</taxon>
        <taxon>Dikarya</taxon>
        <taxon>Basidiomycota</taxon>
        <taxon>Agaricomycotina</taxon>
        <taxon>Agaricomycetes</taxon>
        <taxon>Agaricomycetidae</taxon>
        <taxon>Agaricales</taxon>
        <taxon>Agaricineae</taxon>
        <taxon>Galeropsidaceae</taxon>
        <taxon>Panaeolus</taxon>
    </lineage>
</organism>
<evidence type="ECO:0000256" key="1">
    <source>
        <dbReference type="SAM" id="MobiDB-lite"/>
    </source>
</evidence>
<keyword evidence="3" id="KW-1185">Reference proteome</keyword>
<dbReference type="STRING" id="181874.A0A409YYK9"/>